<reference evidence="3" key="1">
    <citation type="submission" date="2017-11" db="EMBL/GenBank/DDBJ databases">
        <authorList>
            <person name="Kajale S.C."/>
            <person name="Sharma A."/>
        </authorList>
    </citation>
    <scope>NUCLEOTIDE SEQUENCE</scope>
    <source>
        <strain evidence="3">LS1_42</strain>
    </source>
</reference>
<dbReference type="EMBL" id="PHNJ01000004">
    <property type="protein sequence ID" value="TYL38642.1"/>
    <property type="molecule type" value="Genomic_DNA"/>
</dbReference>
<comment type="caution">
    <text evidence="3">The sequence shown here is derived from an EMBL/GenBank/DDBJ whole genome shotgun (WGS) entry which is preliminary data.</text>
</comment>
<accession>A0A8J8Q3M6</accession>
<keyword evidence="4" id="KW-1185">Reference proteome</keyword>
<evidence type="ECO:0000313" key="4">
    <source>
        <dbReference type="Proteomes" id="UP000766904"/>
    </source>
</evidence>
<evidence type="ECO:0000259" key="2">
    <source>
        <dbReference type="Pfam" id="PF18545"/>
    </source>
</evidence>
<dbReference type="Pfam" id="PF18545">
    <property type="entry name" value="HalOD1"/>
    <property type="match status" value="1"/>
</dbReference>
<dbReference type="InterPro" id="IPR040624">
    <property type="entry name" value="HalOD1"/>
</dbReference>
<gene>
    <name evidence="3" type="ORF">CV102_08980</name>
</gene>
<protein>
    <recommendedName>
        <fullName evidence="2">Halobacterial output domain-containing protein</fullName>
    </recommendedName>
</protein>
<dbReference type="RefSeq" id="WP_148857570.1">
    <property type="nucleotide sequence ID" value="NZ_PHNJ01000004.1"/>
</dbReference>
<feature type="domain" description="Halobacterial output" evidence="2">
    <location>
        <begin position="10"/>
        <end position="72"/>
    </location>
</feature>
<organism evidence="3 4">
    <name type="scientific">Natronococcus pandeyae</name>
    <dbReference type="NCBI Taxonomy" id="2055836"/>
    <lineage>
        <taxon>Archaea</taxon>
        <taxon>Methanobacteriati</taxon>
        <taxon>Methanobacteriota</taxon>
        <taxon>Stenosarchaea group</taxon>
        <taxon>Halobacteria</taxon>
        <taxon>Halobacteriales</taxon>
        <taxon>Natrialbaceae</taxon>
        <taxon>Natronococcus</taxon>
    </lineage>
</organism>
<name>A0A8J8Q3M6_9EURY</name>
<dbReference type="Proteomes" id="UP000766904">
    <property type="component" value="Unassembled WGS sequence"/>
</dbReference>
<dbReference type="AlphaFoldDB" id="A0A8J8Q3M6"/>
<evidence type="ECO:0000313" key="3">
    <source>
        <dbReference type="EMBL" id="TYL38642.1"/>
    </source>
</evidence>
<evidence type="ECO:0000256" key="1">
    <source>
        <dbReference type="SAM" id="MobiDB-lite"/>
    </source>
</evidence>
<proteinExistence type="predicted"/>
<dbReference type="OrthoDB" id="205616at2157"/>
<sequence length="85" mass="9126">MAHANELPLVIAERIAEREDLTSIDLHPPLYESIDTDALESLLESSDGAVSVSFTYQGYTVHVDGTGSVRLSDPPTGEPQTKAEA</sequence>
<feature type="region of interest" description="Disordered" evidence="1">
    <location>
        <begin position="65"/>
        <end position="85"/>
    </location>
</feature>